<dbReference type="Proteomes" id="UP000246715">
    <property type="component" value="Segment"/>
</dbReference>
<reference evidence="1 2" key="1">
    <citation type="journal article" date="2007" name="Virology">
        <title>Sequence and annotation of the 314-kb MT325 and the 321-kb FR483 viruses that infect Chlorella Pbi.</title>
        <authorList>
            <person name="Fitzgerald L.A."/>
            <person name="Graves M.V."/>
            <person name="Li X."/>
            <person name="Feldblyum T."/>
            <person name="Hartigan J."/>
            <person name="Van Etten J.L."/>
        </authorList>
    </citation>
    <scope>NUCLEOTIDE SEQUENCE [LARGE SCALE GENOMIC DNA]</scope>
    <source>
        <strain evidence="1 2">MT325</strain>
    </source>
</reference>
<dbReference type="EMBL" id="DQ491001">
    <property type="protein sequence ID" value="ABT13813.1"/>
    <property type="molecule type" value="Genomic_DNA"/>
</dbReference>
<name>A7ITY9_PBCVM</name>
<evidence type="ECO:0000313" key="1">
    <source>
        <dbReference type="EMBL" id="ABT13813.1"/>
    </source>
</evidence>
<organism evidence="1 2">
    <name type="scientific">Paramecium bursaria Chlorella virus MT325</name>
    <name type="common">PBCV-MT325</name>
    <dbReference type="NCBI Taxonomy" id="346932"/>
    <lineage>
        <taxon>Viruses</taxon>
        <taxon>Varidnaviria</taxon>
        <taxon>Bamfordvirae</taxon>
        <taxon>Nucleocytoviricota</taxon>
        <taxon>Megaviricetes</taxon>
        <taxon>Algavirales</taxon>
        <taxon>Phycodnaviridae</taxon>
        <taxon>Chlorovirus</taxon>
        <taxon>Chlorovirus conductrix</taxon>
        <taxon>Paramecium bursaria Chlorella virus A1</taxon>
    </lineage>
</organism>
<gene>
    <name evidence="1" type="primary">m259R</name>
    <name evidence="1" type="ORF">MT325_m259R</name>
</gene>
<proteinExistence type="predicted"/>
<organismHost>
    <name type="scientific">Paramecium bursaria</name>
    <dbReference type="NCBI Taxonomy" id="74790"/>
</organismHost>
<accession>A7ITY9</accession>
<sequence length="67" mass="7647">MPLRKPQQSLLRKNRQMPELQNNLNRHQRLSPLLRLNPLLHLNPQMGLVSTLSACQLLLDGSVLLVS</sequence>
<evidence type="ECO:0000313" key="2">
    <source>
        <dbReference type="Proteomes" id="UP000246715"/>
    </source>
</evidence>
<protein>
    <submittedName>
        <fullName evidence="1">Uncharacterized protein m259R</fullName>
    </submittedName>
</protein>